<feature type="region of interest" description="Disordered" evidence="1">
    <location>
        <begin position="110"/>
        <end position="136"/>
    </location>
</feature>
<comment type="caution">
    <text evidence="2">The sequence shown here is derived from an EMBL/GenBank/DDBJ whole genome shotgun (WGS) entry which is preliminary data.</text>
</comment>
<dbReference type="Proteomes" id="UP000299102">
    <property type="component" value="Unassembled WGS sequence"/>
</dbReference>
<feature type="compositionally biased region" description="Low complexity" evidence="1">
    <location>
        <begin position="49"/>
        <end position="60"/>
    </location>
</feature>
<dbReference type="AlphaFoldDB" id="A0A4C1TR99"/>
<feature type="compositionally biased region" description="Basic and acidic residues" evidence="1">
    <location>
        <begin position="64"/>
        <end position="74"/>
    </location>
</feature>
<dbReference type="EMBL" id="BGZK01000079">
    <property type="protein sequence ID" value="GBP16488.1"/>
    <property type="molecule type" value="Genomic_DNA"/>
</dbReference>
<keyword evidence="3" id="KW-1185">Reference proteome</keyword>
<feature type="region of interest" description="Disordered" evidence="1">
    <location>
        <begin position="1"/>
        <end position="74"/>
    </location>
</feature>
<accession>A0A4C1TR99</accession>
<evidence type="ECO:0000313" key="3">
    <source>
        <dbReference type="Proteomes" id="UP000299102"/>
    </source>
</evidence>
<organism evidence="2 3">
    <name type="scientific">Eumeta variegata</name>
    <name type="common">Bagworm moth</name>
    <name type="synonym">Eumeta japonica</name>
    <dbReference type="NCBI Taxonomy" id="151549"/>
    <lineage>
        <taxon>Eukaryota</taxon>
        <taxon>Metazoa</taxon>
        <taxon>Ecdysozoa</taxon>
        <taxon>Arthropoda</taxon>
        <taxon>Hexapoda</taxon>
        <taxon>Insecta</taxon>
        <taxon>Pterygota</taxon>
        <taxon>Neoptera</taxon>
        <taxon>Endopterygota</taxon>
        <taxon>Lepidoptera</taxon>
        <taxon>Glossata</taxon>
        <taxon>Ditrysia</taxon>
        <taxon>Tineoidea</taxon>
        <taxon>Psychidae</taxon>
        <taxon>Oiketicinae</taxon>
        <taxon>Eumeta</taxon>
    </lineage>
</organism>
<name>A0A4C1TR99_EUMVA</name>
<reference evidence="2 3" key="1">
    <citation type="journal article" date="2019" name="Commun. Biol.">
        <title>The bagworm genome reveals a unique fibroin gene that provides high tensile strength.</title>
        <authorList>
            <person name="Kono N."/>
            <person name="Nakamura H."/>
            <person name="Ohtoshi R."/>
            <person name="Tomita M."/>
            <person name="Numata K."/>
            <person name="Arakawa K."/>
        </authorList>
    </citation>
    <scope>NUCLEOTIDE SEQUENCE [LARGE SCALE GENOMIC DNA]</scope>
</reference>
<protein>
    <submittedName>
        <fullName evidence="2">Uncharacterized protein</fullName>
    </submittedName>
</protein>
<proteinExistence type="predicted"/>
<gene>
    <name evidence="2" type="ORF">EVAR_10061_1</name>
</gene>
<sequence length="155" mass="17542">MIPPAPADRTAMQGRRVPAAQSLVATTPRRDASRHSTSCRPPRCVSIKNATRNTNARGAALSPHRPERIDIDHSTDHRETIRKRWLDVFSEARNEWFNSHLTRKFTSPFNRGLDSYPVSTNEKDGPREPAASAPPRSLIYVDRFPLCLESVKRNT</sequence>
<evidence type="ECO:0000313" key="2">
    <source>
        <dbReference type="EMBL" id="GBP16488.1"/>
    </source>
</evidence>
<evidence type="ECO:0000256" key="1">
    <source>
        <dbReference type="SAM" id="MobiDB-lite"/>
    </source>
</evidence>